<keyword evidence="5" id="KW-0804">Transcription</keyword>
<dbReference type="InterPro" id="IPR051446">
    <property type="entry name" value="HTH_trans_reg/aminotransferase"/>
</dbReference>
<dbReference type="Gene3D" id="1.10.10.10">
    <property type="entry name" value="Winged helix-like DNA-binding domain superfamily/Winged helix DNA-binding domain"/>
    <property type="match status" value="1"/>
</dbReference>
<accession>A0A1I6C3Y1</accession>
<dbReference type="EMBL" id="FOYD01000012">
    <property type="protein sequence ID" value="SFQ87900.1"/>
    <property type="molecule type" value="Genomic_DNA"/>
</dbReference>
<evidence type="ECO:0000256" key="4">
    <source>
        <dbReference type="ARBA" id="ARBA00023125"/>
    </source>
</evidence>
<evidence type="ECO:0000313" key="7">
    <source>
        <dbReference type="EMBL" id="SFQ87900.1"/>
    </source>
</evidence>
<evidence type="ECO:0000256" key="1">
    <source>
        <dbReference type="ARBA" id="ARBA00005384"/>
    </source>
</evidence>
<dbReference type="SUPFAM" id="SSF53383">
    <property type="entry name" value="PLP-dependent transferases"/>
    <property type="match status" value="1"/>
</dbReference>
<keyword evidence="7" id="KW-0808">Transferase</keyword>
<dbReference type="RefSeq" id="WP_218150044.1">
    <property type="nucleotide sequence ID" value="NZ_FOYD01000012.1"/>
</dbReference>
<protein>
    <submittedName>
        <fullName evidence="7">DNA-binding transcriptional regulator, MocR family, contains an aminotransferase domain</fullName>
    </submittedName>
</protein>
<keyword evidence="2" id="KW-0663">Pyridoxal phosphate</keyword>
<dbReference type="AlphaFoldDB" id="A0A1I6C3Y1"/>
<dbReference type="InterPro" id="IPR004839">
    <property type="entry name" value="Aminotransferase_I/II_large"/>
</dbReference>
<dbReference type="PANTHER" id="PTHR46577:SF2">
    <property type="entry name" value="TRANSCRIPTIONAL REGULATORY PROTEIN"/>
    <property type="match status" value="1"/>
</dbReference>
<dbReference type="Gene3D" id="3.90.1150.10">
    <property type="entry name" value="Aspartate Aminotransferase, domain 1"/>
    <property type="match status" value="1"/>
</dbReference>
<evidence type="ECO:0000313" key="8">
    <source>
        <dbReference type="Proteomes" id="UP000242815"/>
    </source>
</evidence>
<dbReference type="CDD" id="cd00609">
    <property type="entry name" value="AAT_like"/>
    <property type="match status" value="1"/>
</dbReference>
<evidence type="ECO:0000256" key="3">
    <source>
        <dbReference type="ARBA" id="ARBA00023015"/>
    </source>
</evidence>
<organism evidence="7 8">
    <name type="scientific">Halopseudomonas formosensis</name>
    <dbReference type="NCBI Taxonomy" id="1002526"/>
    <lineage>
        <taxon>Bacteria</taxon>
        <taxon>Pseudomonadati</taxon>
        <taxon>Pseudomonadota</taxon>
        <taxon>Gammaproteobacteria</taxon>
        <taxon>Pseudomonadales</taxon>
        <taxon>Pseudomonadaceae</taxon>
        <taxon>Halopseudomonas</taxon>
    </lineage>
</organism>
<dbReference type="Gene3D" id="3.40.640.10">
    <property type="entry name" value="Type I PLP-dependent aspartate aminotransferase-like (Major domain)"/>
    <property type="match status" value="1"/>
</dbReference>
<dbReference type="STRING" id="1002526.SAMN05216578_11234"/>
<dbReference type="GO" id="GO:0003677">
    <property type="term" value="F:DNA binding"/>
    <property type="evidence" value="ECO:0007669"/>
    <property type="project" value="UniProtKB-KW"/>
</dbReference>
<reference evidence="7 8" key="1">
    <citation type="submission" date="2016-10" db="EMBL/GenBank/DDBJ databases">
        <authorList>
            <person name="de Groot N.N."/>
        </authorList>
    </citation>
    <scope>NUCLEOTIDE SEQUENCE [LARGE SCALE GENOMIC DNA]</scope>
    <source>
        <strain evidence="7 8">JCM 18415</strain>
    </source>
</reference>
<dbReference type="Pfam" id="PF00155">
    <property type="entry name" value="Aminotran_1_2"/>
    <property type="match status" value="1"/>
</dbReference>
<sequence length="483" mass="54155">MLDQDLYLYESISLQLRRHIESGSYRPGQRLPSVRNLSRLFNTSVNTIIQCLRQLEQENYIEVRARSGTFVAASPPAGLHGSTDFDPLPVEISLSDDILHYMEPHHQADLVHLGIALPHPRLMPMERIMTTLRDITRRQARDVWDYSHPQGHQRFTLQLARRSLHYPNPISQDDVIITNGCMEAIDLALRTVTRPGDTVAVESPTYYGTLLALEVLRRKVLEIPTCPERGICLSTLEQAFKHRRVSACIISANAQNPLGFSMPEQNKLKLVELASRHGIPVIENDVWGDTLYTEGAMPAKAYDQAGMVVYCHSFSKSLMPGIRLGWVAPGRFHHRLRELKLVSSITTASAPQLLMARLMESGFYAQHLSTLRLQLAKQAQQVREVVLRCFPAGTRVHQPSGGCVLWVELPSHMNTEILFEDALGAGIHIFPGSVFSPSQQYTHCLRLNVGSPVDTPLLKAVARLGELARYRSAPRVEGPIAEH</sequence>
<dbReference type="SUPFAM" id="SSF46785">
    <property type="entry name" value="Winged helix' DNA-binding domain"/>
    <property type="match status" value="1"/>
</dbReference>
<feature type="domain" description="HTH gntR-type" evidence="6">
    <location>
        <begin position="6"/>
        <end position="74"/>
    </location>
</feature>
<dbReference type="GO" id="GO:0003700">
    <property type="term" value="F:DNA-binding transcription factor activity"/>
    <property type="evidence" value="ECO:0007669"/>
    <property type="project" value="InterPro"/>
</dbReference>
<evidence type="ECO:0000256" key="5">
    <source>
        <dbReference type="ARBA" id="ARBA00023163"/>
    </source>
</evidence>
<dbReference type="GO" id="GO:0008483">
    <property type="term" value="F:transaminase activity"/>
    <property type="evidence" value="ECO:0007669"/>
    <property type="project" value="UniProtKB-KW"/>
</dbReference>
<dbReference type="Pfam" id="PF00392">
    <property type="entry name" value="GntR"/>
    <property type="match status" value="1"/>
</dbReference>
<dbReference type="InterPro" id="IPR036388">
    <property type="entry name" value="WH-like_DNA-bd_sf"/>
</dbReference>
<dbReference type="PANTHER" id="PTHR46577">
    <property type="entry name" value="HTH-TYPE TRANSCRIPTIONAL REGULATORY PROTEIN GABR"/>
    <property type="match status" value="1"/>
</dbReference>
<keyword evidence="3" id="KW-0805">Transcription regulation</keyword>
<gene>
    <name evidence="7" type="ORF">SAMN05216578_11234</name>
</gene>
<keyword evidence="7" id="KW-0032">Aminotransferase</keyword>
<dbReference type="GO" id="GO:0030170">
    <property type="term" value="F:pyridoxal phosphate binding"/>
    <property type="evidence" value="ECO:0007669"/>
    <property type="project" value="InterPro"/>
</dbReference>
<evidence type="ECO:0000256" key="2">
    <source>
        <dbReference type="ARBA" id="ARBA00022898"/>
    </source>
</evidence>
<proteinExistence type="inferred from homology"/>
<name>A0A1I6C3Y1_9GAMM</name>
<keyword evidence="4 7" id="KW-0238">DNA-binding</keyword>
<dbReference type="InterPro" id="IPR015424">
    <property type="entry name" value="PyrdxlP-dep_Trfase"/>
</dbReference>
<dbReference type="InterPro" id="IPR000524">
    <property type="entry name" value="Tscrpt_reg_HTH_GntR"/>
</dbReference>
<dbReference type="Proteomes" id="UP000242815">
    <property type="component" value="Unassembled WGS sequence"/>
</dbReference>
<comment type="similarity">
    <text evidence="1">In the C-terminal section; belongs to the class-I pyridoxal-phosphate-dependent aminotransferase family.</text>
</comment>
<dbReference type="InterPro" id="IPR015422">
    <property type="entry name" value="PyrdxlP-dep_Trfase_small"/>
</dbReference>
<dbReference type="CDD" id="cd07377">
    <property type="entry name" value="WHTH_GntR"/>
    <property type="match status" value="1"/>
</dbReference>
<evidence type="ECO:0000259" key="6">
    <source>
        <dbReference type="PROSITE" id="PS50949"/>
    </source>
</evidence>
<dbReference type="InterPro" id="IPR036390">
    <property type="entry name" value="WH_DNA-bd_sf"/>
</dbReference>
<dbReference type="PROSITE" id="PS50949">
    <property type="entry name" value="HTH_GNTR"/>
    <property type="match status" value="1"/>
</dbReference>
<dbReference type="InterPro" id="IPR015421">
    <property type="entry name" value="PyrdxlP-dep_Trfase_major"/>
</dbReference>
<dbReference type="SMART" id="SM00345">
    <property type="entry name" value="HTH_GNTR"/>
    <property type="match status" value="1"/>
</dbReference>